<comment type="caution">
    <text evidence="1">The sequence shown here is derived from an EMBL/GenBank/DDBJ whole genome shotgun (WGS) entry which is preliminary data.</text>
</comment>
<gene>
    <name evidence="1" type="ORF">DSO57_1039515</name>
</gene>
<organism evidence="1 2">
    <name type="scientific">Entomophthora muscae</name>
    <dbReference type="NCBI Taxonomy" id="34485"/>
    <lineage>
        <taxon>Eukaryota</taxon>
        <taxon>Fungi</taxon>
        <taxon>Fungi incertae sedis</taxon>
        <taxon>Zoopagomycota</taxon>
        <taxon>Entomophthoromycotina</taxon>
        <taxon>Entomophthoromycetes</taxon>
        <taxon>Entomophthorales</taxon>
        <taxon>Entomophthoraceae</taxon>
        <taxon>Entomophthora</taxon>
    </lineage>
</organism>
<sequence>MLVPLVKFVAFTLAPALLMIWSTSPDLWGRIANSFLHVGSNPDQLLNMFEDIPAHTQGIYTTSENVVRSLTCNDLDLPTAKTVPAAPLSLGHPTLLPSENPHVLVSEEGLATPELTPKRASWLLNGMILMGLDSYFTWVSVASSLWTPLQAAMPVLYWMASLLILPPGWEPNLVSLAPLSHSSLCIVRYVGRQFWKLGCYRGLITWFAMLILNFQSQHLAD</sequence>
<reference evidence="1" key="1">
    <citation type="submission" date="2022-04" db="EMBL/GenBank/DDBJ databases">
        <title>Genome of the entomopathogenic fungus Entomophthora muscae.</title>
        <authorList>
            <person name="Elya C."/>
            <person name="Lovett B.R."/>
            <person name="Lee E."/>
            <person name="Macias A.M."/>
            <person name="Hajek A.E."/>
            <person name="De Bivort B.L."/>
            <person name="Kasson M.T."/>
            <person name="De Fine Licht H.H."/>
            <person name="Stajich J.E."/>
        </authorList>
    </citation>
    <scope>NUCLEOTIDE SEQUENCE</scope>
    <source>
        <strain evidence="1">Berkeley</strain>
    </source>
</reference>
<dbReference type="Proteomes" id="UP001165960">
    <property type="component" value="Unassembled WGS sequence"/>
</dbReference>
<protein>
    <submittedName>
        <fullName evidence="1">Uncharacterized protein</fullName>
    </submittedName>
</protein>
<accession>A0ACC2S091</accession>
<name>A0ACC2S091_9FUNG</name>
<evidence type="ECO:0000313" key="2">
    <source>
        <dbReference type="Proteomes" id="UP001165960"/>
    </source>
</evidence>
<keyword evidence="2" id="KW-1185">Reference proteome</keyword>
<proteinExistence type="predicted"/>
<dbReference type="EMBL" id="QTSX02006363">
    <property type="protein sequence ID" value="KAJ9055794.1"/>
    <property type="molecule type" value="Genomic_DNA"/>
</dbReference>
<evidence type="ECO:0000313" key="1">
    <source>
        <dbReference type="EMBL" id="KAJ9055794.1"/>
    </source>
</evidence>